<sequence length="338" mass="36887">MERYSRQVLFSPIGEEGQVALASKHAVIAGAGALGTGSAEMLARAGVGKLTVIDRDYVEWSNLQRQQLYTELDARDRLPKAAAAEKRLREINSEIEVYGLIEDITALNAENLIGGADVLIDATDNFDTRFILNDVSQKLGIPWIYGGCVGSYGMSYSILPEKSPCLHCLLKQLPMEGYTCDTVGIISPAVGMTTAYQTAEALKILSGNTDQLRSKLVSFDLWHNQHTSINIDKLKDPACTSCGENRVYPYLNYENATKTAVLCGRDSVQIRPGSKRDIDFAKLAEAIAESGGEASANPYLLSVAIDGFRMVVFKDGRALIHGTKDVSAAKNLYYRYLG</sequence>
<proteinExistence type="inferred from homology"/>
<organism evidence="3 4">
    <name type="scientific">Metabacillus lacus</name>
    <dbReference type="NCBI Taxonomy" id="1983721"/>
    <lineage>
        <taxon>Bacteria</taxon>
        <taxon>Bacillati</taxon>
        <taxon>Bacillota</taxon>
        <taxon>Bacilli</taxon>
        <taxon>Bacillales</taxon>
        <taxon>Bacillaceae</taxon>
        <taxon>Metabacillus</taxon>
    </lineage>
</organism>
<dbReference type="InterPro" id="IPR000594">
    <property type="entry name" value="ThiF_NAD_FAD-bd"/>
</dbReference>
<dbReference type="CDD" id="cd00757">
    <property type="entry name" value="ThiF_MoeB_HesA_family"/>
    <property type="match status" value="1"/>
</dbReference>
<dbReference type="InterPro" id="IPR045886">
    <property type="entry name" value="ThiF/MoeB/HesA"/>
</dbReference>
<gene>
    <name evidence="3" type="ORF">GJU40_16350</name>
</gene>
<dbReference type="NCBIfam" id="NF009123">
    <property type="entry name" value="PRK12475.1"/>
    <property type="match status" value="1"/>
</dbReference>
<accession>A0A7X2J1G0</accession>
<feature type="domain" description="THIF-type NAD/FAD binding fold" evidence="2">
    <location>
        <begin position="4"/>
        <end position="240"/>
    </location>
</feature>
<reference evidence="3 4" key="1">
    <citation type="submission" date="2019-11" db="EMBL/GenBank/DDBJ databases">
        <title>Bacillus lacus genome.</title>
        <authorList>
            <person name="Allen C.J."/>
            <person name="Newman J.D."/>
        </authorList>
    </citation>
    <scope>NUCLEOTIDE SEQUENCE [LARGE SCALE GENOMIC DNA]</scope>
    <source>
        <strain evidence="3 4">KCTC 33946</strain>
    </source>
</reference>
<dbReference type="Gene3D" id="3.40.50.720">
    <property type="entry name" value="NAD(P)-binding Rossmann-like Domain"/>
    <property type="match status" value="1"/>
</dbReference>
<dbReference type="GO" id="GO:0016779">
    <property type="term" value="F:nucleotidyltransferase activity"/>
    <property type="evidence" value="ECO:0007669"/>
    <property type="project" value="TreeGrafter"/>
</dbReference>
<name>A0A7X2J1G0_9BACI</name>
<dbReference type="PANTHER" id="PTHR10953:SF102">
    <property type="entry name" value="ADENYLYLTRANSFERASE AND SULFURTRANSFERASE MOCS3"/>
    <property type="match status" value="1"/>
</dbReference>
<dbReference type="SUPFAM" id="SSF69572">
    <property type="entry name" value="Activating enzymes of the ubiquitin-like proteins"/>
    <property type="match status" value="1"/>
</dbReference>
<dbReference type="RefSeq" id="WP_154309175.1">
    <property type="nucleotide sequence ID" value="NZ_WKKI01000042.1"/>
</dbReference>
<dbReference type="GO" id="GO:0008641">
    <property type="term" value="F:ubiquitin-like modifier activating enzyme activity"/>
    <property type="evidence" value="ECO:0007669"/>
    <property type="project" value="InterPro"/>
</dbReference>
<dbReference type="Proteomes" id="UP000448867">
    <property type="component" value="Unassembled WGS sequence"/>
</dbReference>
<comment type="similarity">
    <text evidence="1">Belongs to the HesA/MoeB/ThiF family.</text>
</comment>
<dbReference type="GO" id="GO:0004792">
    <property type="term" value="F:thiosulfate-cyanide sulfurtransferase activity"/>
    <property type="evidence" value="ECO:0007669"/>
    <property type="project" value="TreeGrafter"/>
</dbReference>
<dbReference type="PANTHER" id="PTHR10953">
    <property type="entry name" value="UBIQUITIN-ACTIVATING ENZYME E1"/>
    <property type="match status" value="1"/>
</dbReference>
<keyword evidence="4" id="KW-1185">Reference proteome</keyword>
<dbReference type="AlphaFoldDB" id="A0A7X2J1G0"/>
<dbReference type="GO" id="GO:0008146">
    <property type="term" value="F:sulfotransferase activity"/>
    <property type="evidence" value="ECO:0007669"/>
    <property type="project" value="TreeGrafter"/>
</dbReference>
<comment type="caution">
    <text evidence="3">The sequence shown here is derived from an EMBL/GenBank/DDBJ whole genome shotgun (WGS) entry which is preliminary data.</text>
</comment>
<evidence type="ECO:0000259" key="2">
    <source>
        <dbReference type="Pfam" id="PF00899"/>
    </source>
</evidence>
<dbReference type="EMBL" id="WKKI01000042">
    <property type="protein sequence ID" value="MRX73713.1"/>
    <property type="molecule type" value="Genomic_DNA"/>
</dbReference>
<evidence type="ECO:0000313" key="3">
    <source>
        <dbReference type="EMBL" id="MRX73713.1"/>
    </source>
</evidence>
<dbReference type="Pfam" id="PF00899">
    <property type="entry name" value="ThiF"/>
    <property type="match status" value="1"/>
</dbReference>
<evidence type="ECO:0000256" key="1">
    <source>
        <dbReference type="ARBA" id="ARBA00009919"/>
    </source>
</evidence>
<dbReference type="GO" id="GO:0005829">
    <property type="term" value="C:cytosol"/>
    <property type="evidence" value="ECO:0007669"/>
    <property type="project" value="TreeGrafter"/>
</dbReference>
<dbReference type="OrthoDB" id="9804286at2"/>
<dbReference type="FunFam" id="3.40.50.720:FF:000080">
    <property type="entry name" value="Thiazole biosynthesis adenylyltransferase ThiF"/>
    <property type="match status" value="1"/>
</dbReference>
<evidence type="ECO:0000313" key="4">
    <source>
        <dbReference type="Proteomes" id="UP000448867"/>
    </source>
</evidence>
<dbReference type="InterPro" id="IPR035985">
    <property type="entry name" value="Ubiquitin-activating_enz"/>
</dbReference>
<protein>
    <submittedName>
        <fullName evidence="3">Thiamine biosynthesis protein MoeB</fullName>
    </submittedName>
</protein>